<reference evidence="6 7" key="1">
    <citation type="journal article" date="2016" name="Front. Microbiol.">
        <title>Genomic Resource of Rice Seed Associated Bacteria.</title>
        <authorList>
            <person name="Midha S."/>
            <person name="Bansal K."/>
            <person name="Sharma S."/>
            <person name="Kumar N."/>
            <person name="Patil P.P."/>
            <person name="Chaudhry V."/>
            <person name="Patil P.B."/>
        </authorList>
    </citation>
    <scope>NUCLEOTIDE SEQUENCE [LARGE SCALE GENOMIC DNA]</scope>
    <source>
        <strain evidence="6 7">NS226</strain>
    </source>
</reference>
<dbReference type="STRING" id="401562.NS365_12225"/>
<dbReference type="InterPro" id="IPR000847">
    <property type="entry name" value="LysR_HTH_N"/>
</dbReference>
<dbReference type="PATRIC" id="fig|401562.3.peg.2790"/>
<dbReference type="CDD" id="cd05466">
    <property type="entry name" value="PBP2_LTTR_substrate"/>
    <property type="match status" value="1"/>
</dbReference>
<dbReference type="PANTHER" id="PTHR30126:SF98">
    <property type="entry name" value="HTH-TYPE TRANSCRIPTIONAL ACTIVATOR BAUR"/>
    <property type="match status" value="1"/>
</dbReference>
<dbReference type="OrthoDB" id="7506954at2"/>
<dbReference type="Pfam" id="PF03466">
    <property type="entry name" value="LysR_substrate"/>
    <property type="match status" value="1"/>
</dbReference>
<dbReference type="GO" id="GO:0000976">
    <property type="term" value="F:transcription cis-regulatory region binding"/>
    <property type="evidence" value="ECO:0007669"/>
    <property type="project" value="TreeGrafter"/>
</dbReference>
<dbReference type="Pfam" id="PF00126">
    <property type="entry name" value="HTH_1"/>
    <property type="match status" value="1"/>
</dbReference>
<comment type="similarity">
    <text evidence="1">Belongs to the LysR transcriptional regulatory family.</text>
</comment>
<evidence type="ECO:0000256" key="1">
    <source>
        <dbReference type="ARBA" id="ARBA00009437"/>
    </source>
</evidence>
<accession>A0A175R5S9</accession>
<dbReference type="PANTHER" id="PTHR30126">
    <property type="entry name" value="HTH-TYPE TRANSCRIPTIONAL REGULATOR"/>
    <property type="match status" value="1"/>
</dbReference>
<gene>
    <name evidence="6" type="ORF">NS226_15425</name>
</gene>
<evidence type="ECO:0000256" key="2">
    <source>
        <dbReference type="ARBA" id="ARBA00023015"/>
    </source>
</evidence>
<dbReference type="Gene3D" id="1.10.10.10">
    <property type="entry name" value="Winged helix-like DNA-binding domain superfamily/Winged helix DNA-binding domain"/>
    <property type="match status" value="1"/>
</dbReference>
<evidence type="ECO:0000313" key="7">
    <source>
        <dbReference type="Proteomes" id="UP000078272"/>
    </source>
</evidence>
<feature type="domain" description="HTH lysR-type" evidence="5">
    <location>
        <begin position="7"/>
        <end position="63"/>
    </location>
</feature>
<protein>
    <submittedName>
        <fullName evidence="6">Transcriptional regulator</fullName>
    </submittedName>
</protein>
<dbReference type="RefSeq" id="WP_058635721.1">
    <property type="nucleotide sequence ID" value="NZ_LDPZ01000032.1"/>
</dbReference>
<comment type="caution">
    <text evidence="6">The sequence shown here is derived from an EMBL/GenBank/DDBJ whole genome shotgun (WGS) entry which is preliminary data.</text>
</comment>
<evidence type="ECO:0000256" key="4">
    <source>
        <dbReference type="ARBA" id="ARBA00023163"/>
    </source>
</evidence>
<dbReference type="PROSITE" id="PS50931">
    <property type="entry name" value="HTH_LYSR"/>
    <property type="match status" value="1"/>
</dbReference>
<dbReference type="SUPFAM" id="SSF53850">
    <property type="entry name" value="Periplasmic binding protein-like II"/>
    <property type="match status" value="1"/>
</dbReference>
<dbReference type="AlphaFoldDB" id="A0A175R5S9"/>
<dbReference type="GO" id="GO:0003700">
    <property type="term" value="F:DNA-binding transcription factor activity"/>
    <property type="evidence" value="ECO:0007669"/>
    <property type="project" value="InterPro"/>
</dbReference>
<organism evidence="6 7">
    <name type="scientific">Aureimonas ureilytica</name>
    <dbReference type="NCBI Taxonomy" id="401562"/>
    <lineage>
        <taxon>Bacteria</taxon>
        <taxon>Pseudomonadati</taxon>
        <taxon>Pseudomonadota</taxon>
        <taxon>Alphaproteobacteria</taxon>
        <taxon>Hyphomicrobiales</taxon>
        <taxon>Aurantimonadaceae</taxon>
        <taxon>Aureimonas</taxon>
    </lineage>
</organism>
<keyword evidence="2" id="KW-0805">Transcription regulation</keyword>
<dbReference type="InterPro" id="IPR005119">
    <property type="entry name" value="LysR_subst-bd"/>
</dbReference>
<dbReference type="InterPro" id="IPR036390">
    <property type="entry name" value="WH_DNA-bd_sf"/>
</dbReference>
<evidence type="ECO:0000256" key="3">
    <source>
        <dbReference type="ARBA" id="ARBA00023125"/>
    </source>
</evidence>
<sequence>MQIAQSDLRSLAVFRSVVEHRSFLGAQVALGLSQSAVSFHVKALEDRLGFRLCRRGRSGFELTDRGAVVYERSKALFLSLNSFESDVGDLRHRITGTLRLGLVDNTVTDDELPIHQVVAAITQRAPEARVEIVIKIPEDLVADLGNGGIDIAILPEIQPYRGLRFTPLRTEAHSLYRSPGHPLRAKATADLTQADVEAHPFVVRPYSNLRELQHFPGARVSATASNMEAVAIFVLSGRFLGYLPDHYAKAWVNKGELVPVMAPETSIPSPFVIATREAERASSVLDLFIRELAGIATARLHQRSKASA</sequence>
<dbReference type="EMBL" id="LDPZ01000032">
    <property type="protein sequence ID" value="KTQ92338.1"/>
    <property type="molecule type" value="Genomic_DNA"/>
</dbReference>
<evidence type="ECO:0000259" key="5">
    <source>
        <dbReference type="PROSITE" id="PS50931"/>
    </source>
</evidence>
<dbReference type="Proteomes" id="UP000078272">
    <property type="component" value="Unassembled WGS sequence"/>
</dbReference>
<proteinExistence type="inferred from homology"/>
<dbReference type="InterPro" id="IPR036388">
    <property type="entry name" value="WH-like_DNA-bd_sf"/>
</dbReference>
<dbReference type="Gene3D" id="3.40.190.10">
    <property type="entry name" value="Periplasmic binding protein-like II"/>
    <property type="match status" value="2"/>
</dbReference>
<name>A0A175R5S9_9HYPH</name>
<evidence type="ECO:0000313" key="6">
    <source>
        <dbReference type="EMBL" id="KTQ92338.1"/>
    </source>
</evidence>
<keyword evidence="4" id="KW-0804">Transcription</keyword>
<keyword evidence="3" id="KW-0238">DNA-binding</keyword>
<dbReference type="SUPFAM" id="SSF46785">
    <property type="entry name" value="Winged helix' DNA-binding domain"/>
    <property type="match status" value="1"/>
</dbReference>